<gene>
    <name evidence="1" type="ORF">MHBO_002630</name>
</gene>
<dbReference type="Proteomes" id="UP001439008">
    <property type="component" value="Unassembled WGS sequence"/>
</dbReference>
<evidence type="ECO:0000313" key="2">
    <source>
        <dbReference type="Proteomes" id="UP001439008"/>
    </source>
</evidence>
<proteinExistence type="predicted"/>
<comment type="caution">
    <text evidence="1">The sequence shown here is derived from an EMBL/GenBank/DDBJ whole genome shotgun (WGS) entry which is preliminary data.</text>
</comment>
<sequence length="116" mass="12857">YEQLEKRVRGGGGLTYIGYGDEVMSLENSNNIASSIVSMGDNYCGISSSTSHSTVPCDLSMVNTVSSTVSVMKEDLRTIPLEHEINALSQLVECMRVDVEQTSMLMMYIKDYMKKI</sequence>
<reference evidence="1 2" key="1">
    <citation type="journal article" date="2024" name="BMC Biol.">
        <title>Comparative genomics of Ascetosporea gives new insight into the evolutionary basis for animal parasitism in Rhizaria.</title>
        <authorList>
            <person name="Hiltunen Thoren M."/>
            <person name="Onut-Brannstrom I."/>
            <person name="Alfjorden A."/>
            <person name="Peckova H."/>
            <person name="Swords F."/>
            <person name="Hooper C."/>
            <person name="Holzer A.S."/>
            <person name="Bass D."/>
            <person name="Burki F."/>
        </authorList>
    </citation>
    <scope>NUCLEOTIDE SEQUENCE [LARGE SCALE GENOMIC DNA]</scope>
    <source>
        <strain evidence="1">20-A016</strain>
    </source>
</reference>
<dbReference type="EMBL" id="JBDODL010001035">
    <property type="protein sequence ID" value="MES1921029.1"/>
    <property type="molecule type" value="Genomic_DNA"/>
</dbReference>
<evidence type="ECO:0000313" key="1">
    <source>
        <dbReference type="EMBL" id="MES1921029.1"/>
    </source>
</evidence>
<name>A0ABV2ANK1_9EUKA</name>
<feature type="non-terminal residue" evidence="1">
    <location>
        <position position="1"/>
    </location>
</feature>
<protein>
    <submittedName>
        <fullName evidence="1">Uncharacterized protein</fullName>
    </submittedName>
</protein>
<organism evidence="1 2">
    <name type="scientific">Bonamia ostreae</name>
    <dbReference type="NCBI Taxonomy" id="126728"/>
    <lineage>
        <taxon>Eukaryota</taxon>
        <taxon>Sar</taxon>
        <taxon>Rhizaria</taxon>
        <taxon>Endomyxa</taxon>
        <taxon>Ascetosporea</taxon>
        <taxon>Haplosporida</taxon>
        <taxon>Bonamia</taxon>
    </lineage>
</organism>
<keyword evidence="2" id="KW-1185">Reference proteome</keyword>
<accession>A0ABV2ANK1</accession>